<reference evidence="1 2" key="1">
    <citation type="submission" date="2015-07" db="EMBL/GenBank/DDBJ databases">
        <title>The genome of Pseudoloma neurophilia, a relevant intracellular parasite of the zebrafish.</title>
        <authorList>
            <person name="Ndikumana S."/>
            <person name="Pelin A."/>
            <person name="Sanders J."/>
            <person name="Corradi N."/>
        </authorList>
    </citation>
    <scope>NUCLEOTIDE SEQUENCE [LARGE SCALE GENOMIC DNA]</scope>
    <source>
        <strain evidence="1 2">MK1</strain>
    </source>
</reference>
<gene>
    <name evidence="1" type="ORF">M153_9004000587</name>
</gene>
<protein>
    <submittedName>
        <fullName evidence="1">Uncharacterized protein</fullName>
    </submittedName>
</protein>
<dbReference type="Proteomes" id="UP000051530">
    <property type="component" value="Unassembled WGS sequence"/>
</dbReference>
<organism evidence="1 2">
    <name type="scientific">Pseudoloma neurophilia</name>
    <dbReference type="NCBI Taxonomy" id="146866"/>
    <lineage>
        <taxon>Eukaryota</taxon>
        <taxon>Fungi</taxon>
        <taxon>Fungi incertae sedis</taxon>
        <taxon>Microsporidia</taxon>
        <taxon>Pseudoloma</taxon>
    </lineage>
</organism>
<dbReference type="VEuPathDB" id="MicrosporidiaDB:M153_9004000587"/>
<sequence length="187" mass="22091">MKKHTLAVSERTLDLLQNIDYTFSQINKVLRELNNKILLTNNKTKENIEKLKPWFNFFSIDVHEAAETEEKIDEKIEIKTEEKIEKSYSSEIRQVKNNETSSDLDVHLPQLRLNKLYEDSSPRKISSERTGDIIEQIYNFINKNQLVSLDSIYEAFKEHSNDKLDSYIEILIEKRVLGCRDSTFYIK</sequence>
<dbReference type="EMBL" id="LGUB01001079">
    <property type="protein sequence ID" value="KRH92251.1"/>
    <property type="molecule type" value="Genomic_DNA"/>
</dbReference>
<accession>A0A0R0M1M5</accession>
<evidence type="ECO:0000313" key="1">
    <source>
        <dbReference type="EMBL" id="KRH92251.1"/>
    </source>
</evidence>
<proteinExistence type="predicted"/>
<dbReference type="OrthoDB" id="2192592at2759"/>
<name>A0A0R0M1M5_9MICR</name>
<keyword evidence="2" id="KW-1185">Reference proteome</keyword>
<evidence type="ECO:0000313" key="2">
    <source>
        <dbReference type="Proteomes" id="UP000051530"/>
    </source>
</evidence>
<dbReference type="AlphaFoldDB" id="A0A0R0M1M5"/>
<comment type="caution">
    <text evidence="1">The sequence shown here is derived from an EMBL/GenBank/DDBJ whole genome shotgun (WGS) entry which is preliminary data.</text>
</comment>